<keyword evidence="14 15" id="KW-0472">Membrane</keyword>
<evidence type="ECO:0000313" key="19">
    <source>
        <dbReference type="Proteomes" id="UP000640426"/>
    </source>
</evidence>
<feature type="domain" description="HAMP" evidence="17">
    <location>
        <begin position="189"/>
        <end position="240"/>
    </location>
</feature>
<proteinExistence type="predicted"/>
<dbReference type="PRINTS" id="PR00344">
    <property type="entry name" value="BCTRLSENSOR"/>
</dbReference>
<name>A0ABS0XP10_9SPHN</name>
<dbReference type="InterPro" id="IPR005467">
    <property type="entry name" value="His_kinase_dom"/>
</dbReference>
<dbReference type="EMBL" id="JAELXS010000003">
    <property type="protein sequence ID" value="MBJ6121530.1"/>
    <property type="molecule type" value="Genomic_DNA"/>
</dbReference>
<reference evidence="19" key="1">
    <citation type="submission" date="2020-12" db="EMBL/GenBank/DDBJ databases">
        <title>Hymenobacter sp.</title>
        <authorList>
            <person name="Kim M.K."/>
        </authorList>
    </citation>
    <scope>NUCLEOTIDE SEQUENCE [LARGE SCALE GENOMIC DNA]</scope>
    <source>
        <strain evidence="19">BT553</strain>
    </source>
</reference>
<evidence type="ECO:0000313" key="18">
    <source>
        <dbReference type="EMBL" id="MBJ6121530.1"/>
    </source>
</evidence>
<dbReference type="Pfam" id="PF00672">
    <property type="entry name" value="HAMP"/>
    <property type="match status" value="1"/>
</dbReference>
<keyword evidence="19" id="KW-1185">Reference proteome</keyword>
<organism evidence="18 19">
    <name type="scientific">Sphingomonas mollis</name>
    <dbReference type="NCBI Taxonomy" id="2795726"/>
    <lineage>
        <taxon>Bacteria</taxon>
        <taxon>Pseudomonadati</taxon>
        <taxon>Pseudomonadota</taxon>
        <taxon>Alphaproteobacteria</taxon>
        <taxon>Sphingomonadales</taxon>
        <taxon>Sphingomonadaceae</taxon>
        <taxon>Sphingomonas</taxon>
    </lineage>
</organism>
<evidence type="ECO:0000256" key="13">
    <source>
        <dbReference type="ARBA" id="ARBA00023012"/>
    </source>
</evidence>
<dbReference type="InterPro" id="IPR003594">
    <property type="entry name" value="HATPase_dom"/>
</dbReference>
<dbReference type="InterPro" id="IPR003660">
    <property type="entry name" value="HAMP_dom"/>
</dbReference>
<keyword evidence="8 15" id="KW-0812">Transmembrane</keyword>
<keyword evidence="12 15" id="KW-1133">Transmembrane helix</keyword>
<dbReference type="Pfam" id="PF02518">
    <property type="entry name" value="HATPase_c"/>
    <property type="match status" value="1"/>
</dbReference>
<dbReference type="Proteomes" id="UP000640426">
    <property type="component" value="Unassembled WGS sequence"/>
</dbReference>
<keyword evidence="11" id="KW-0067">ATP-binding</keyword>
<evidence type="ECO:0000256" key="11">
    <source>
        <dbReference type="ARBA" id="ARBA00022840"/>
    </source>
</evidence>
<keyword evidence="7" id="KW-0808">Transferase</keyword>
<accession>A0ABS0XP10</accession>
<feature type="transmembrane region" description="Helical" evidence="15">
    <location>
        <begin position="20"/>
        <end position="43"/>
    </location>
</feature>
<dbReference type="InterPro" id="IPR003661">
    <property type="entry name" value="HisK_dim/P_dom"/>
</dbReference>
<comment type="caution">
    <text evidence="18">The sequence shown here is derived from an EMBL/GenBank/DDBJ whole genome shotgun (WGS) entry which is preliminary data.</text>
</comment>
<evidence type="ECO:0000256" key="7">
    <source>
        <dbReference type="ARBA" id="ARBA00022679"/>
    </source>
</evidence>
<dbReference type="CDD" id="cd06225">
    <property type="entry name" value="HAMP"/>
    <property type="match status" value="1"/>
</dbReference>
<dbReference type="SUPFAM" id="SSF47384">
    <property type="entry name" value="Homodimeric domain of signal transducing histidine kinase"/>
    <property type="match status" value="1"/>
</dbReference>
<dbReference type="PANTHER" id="PTHR44936:SF5">
    <property type="entry name" value="SENSOR HISTIDINE KINASE ENVZ"/>
    <property type="match status" value="1"/>
</dbReference>
<dbReference type="PROSITE" id="PS50109">
    <property type="entry name" value="HIS_KIN"/>
    <property type="match status" value="1"/>
</dbReference>
<gene>
    <name evidence="18" type="ORF">JAO74_06970</name>
</gene>
<evidence type="ECO:0000256" key="2">
    <source>
        <dbReference type="ARBA" id="ARBA00004429"/>
    </source>
</evidence>
<feature type="domain" description="Histidine kinase" evidence="16">
    <location>
        <begin position="248"/>
        <end position="447"/>
    </location>
</feature>
<dbReference type="PANTHER" id="PTHR44936">
    <property type="entry name" value="SENSOR PROTEIN CREC"/>
    <property type="match status" value="1"/>
</dbReference>
<dbReference type="RefSeq" id="WP_199036448.1">
    <property type="nucleotide sequence ID" value="NZ_JAELXS010000003.1"/>
</dbReference>
<keyword evidence="13" id="KW-0902">Two-component regulatory system</keyword>
<dbReference type="SMART" id="SM00387">
    <property type="entry name" value="HATPase_c"/>
    <property type="match status" value="1"/>
</dbReference>
<dbReference type="EC" id="2.7.13.3" evidence="3"/>
<evidence type="ECO:0000256" key="9">
    <source>
        <dbReference type="ARBA" id="ARBA00022741"/>
    </source>
</evidence>
<dbReference type="Gene3D" id="1.10.287.130">
    <property type="match status" value="1"/>
</dbReference>
<dbReference type="InterPro" id="IPR050980">
    <property type="entry name" value="2C_sensor_his_kinase"/>
</dbReference>
<evidence type="ECO:0000256" key="6">
    <source>
        <dbReference type="ARBA" id="ARBA00022553"/>
    </source>
</evidence>
<dbReference type="SUPFAM" id="SSF158472">
    <property type="entry name" value="HAMP domain-like"/>
    <property type="match status" value="1"/>
</dbReference>
<dbReference type="SMART" id="SM00388">
    <property type="entry name" value="HisKA"/>
    <property type="match status" value="1"/>
</dbReference>
<evidence type="ECO:0000259" key="17">
    <source>
        <dbReference type="PROSITE" id="PS50885"/>
    </source>
</evidence>
<dbReference type="SUPFAM" id="SSF55874">
    <property type="entry name" value="ATPase domain of HSP90 chaperone/DNA topoisomerase II/histidine kinase"/>
    <property type="match status" value="1"/>
</dbReference>
<dbReference type="CDD" id="cd00082">
    <property type="entry name" value="HisKA"/>
    <property type="match status" value="1"/>
</dbReference>
<keyword evidence="10" id="KW-0418">Kinase</keyword>
<evidence type="ECO:0000256" key="4">
    <source>
        <dbReference type="ARBA" id="ARBA00022475"/>
    </source>
</evidence>
<comment type="subcellular location">
    <subcellularLocation>
        <location evidence="2">Cell inner membrane</location>
        <topology evidence="2">Multi-pass membrane protein</topology>
    </subcellularLocation>
</comment>
<keyword evidence="6" id="KW-0597">Phosphoprotein</keyword>
<evidence type="ECO:0000256" key="15">
    <source>
        <dbReference type="SAM" id="Phobius"/>
    </source>
</evidence>
<evidence type="ECO:0000256" key="5">
    <source>
        <dbReference type="ARBA" id="ARBA00022519"/>
    </source>
</evidence>
<evidence type="ECO:0000256" key="12">
    <source>
        <dbReference type="ARBA" id="ARBA00022989"/>
    </source>
</evidence>
<dbReference type="PROSITE" id="PS50885">
    <property type="entry name" value="HAMP"/>
    <property type="match status" value="1"/>
</dbReference>
<evidence type="ECO:0000259" key="16">
    <source>
        <dbReference type="PROSITE" id="PS50109"/>
    </source>
</evidence>
<evidence type="ECO:0000256" key="10">
    <source>
        <dbReference type="ARBA" id="ARBA00022777"/>
    </source>
</evidence>
<feature type="transmembrane region" description="Helical" evidence="15">
    <location>
        <begin position="170"/>
        <end position="188"/>
    </location>
</feature>
<keyword evidence="9" id="KW-0547">Nucleotide-binding</keyword>
<dbReference type="SMART" id="SM00304">
    <property type="entry name" value="HAMP"/>
    <property type="match status" value="1"/>
</dbReference>
<keyword evidence="5" id="KW-0997">Cell inner membrane</keyword>
<keyword evidence="4" id="KW-1003">Cell membrane</keyword>
<comment type="catalytic activity">
    <reaction evidence="1">
        <text>ATP + protein L-histidine = ADP + protein N-phospho-L-histidine.</text>
        <dbReference type="EC" id="2.7.13.3"/>
    </reaction>
</comment>
<dbReference type="Gene3D" id="3.30.565.10">
    <property type="entry name" value="Histidine kinase-like ATPase, C-terminal domain"/>
    <property type="match status" value="1"/>
</dbReference>
<dbReference type="CDD" id="cd00075">
    <property type="entry name" value="HATPase"/>
    <property type="match status" value="1"/>
</dbReference>
<protein>
    <recommendedName>
        <fullName evidence="3">histidine kinase</fullName>
        <ecNumber evidence="3">2.7.13.3</ecNumber>
    </recommendedName>
</protein>
<evidence type="ECO:0000256" key="8">
    <source>
        <dbReference type="ARBA" id="ARBA00022692"/>
    </source>
</evidence>
<dbReference type="InterPro" id="IPR036097">
    <property type="entry name" value="HisK_dim/P_sf"/>
</dbReference>
<sequence>MSVESPRTLGQRLRQLPRSLVGQIVGILLLTMAIDFGVSTLLYERASTFAVQDDEARRLAEHLVVANRLLSERPVEERTAIADELTTDRYVVRWSPQAPLLPPVAPALDGMRDQIVAWEPTLERAGLRLRFLSSGPRSVISGHIRLEDDSWMRFETRDAVRTIDLTLSRVMLALAPALAMTAIGGLLIRRTLRPLRQLADAAERLGRTHPEPVPERGTGEVRRLTRSFNAMQRRIMRLIEERTRALAAVGHDLRTPLARLQLEVDGIDDPAMRTMIRGELDEMEVMVASLLAFLGGEADSEGAVLVDLAVLCANLVDDAQDRGRTATYHGPDHLDHRLRPVGFKRALVNLVDNALHYGGRIDVHVAATDGGVEIRVEDDGPGIPDESLLLVFEPFVRLDAARRRDTVGFGLGLSIVARAVAAEGGSVVLENRAAGGLAAIIRLPRGQQHFVT</sequence>
<evidence type="ECO:0000256" key="14">
    <source>
        <dbReference type="ARBA" id="ARBA00023136"/>
    </source>
</evidence>
<dbReference type="InterPro" id="IPR004358">
    <property type="entry name" value="Sig_transdc_His_kin-like_C"/>
</dbReference>
<evidence type="ECO:0000256" key="3">
    <source>
        <dbReference type="ARBA" id="ARBA00012438"/>
    </source>
</evidence>
<dbReference type="InterPro" id="IPR036890">
    <property type="entry name" value="HATPase_C_sf"/>
</dbReference>
<evidence type="ECO:0000256" key="1">
    <source>
        <dbReference type="ARBA" id="ARBA00000085"/>
    </source>
</evidence>